<protein>
    <recommendedName>
        <fullName evidence="5">Copper chaperone PCu(A)C</fullName>
    </recommendedName>
</protein>
<feature type="chain" id="PRO_5003284307" description="Copper chaperone PCu(A)C" evidence="2">
    <location>
        <begin position="23"/>
        <end position="174"/>
    </location>
</feature>
<dbReference type="AlphaFoldDB" id="F2JW88"/>
<evidence type="ECO:0000313" key="4">
    <source>
        <dbReference type="Proteomes" id="UP000001062"/>
    </source>
</evidence>
<gene>
    <name evidence="3" type="ordered locus">Marme_0172</name>
</gene>
<accession>F2JW88</accession>
<dbReference type="Gene3D" id="2.60.40.1890">
    <property type="entry name" value="PCu(A)C copper chaperone"/>
    <property type="match status" value="1"/>
</dbReference>
<proteinExistence type="predicted"/>
<feature type="region of interest" description="Disordered" evidence="1">
    <location>
        <begin position="149"/>
        <end position="174"/>
    </location>
</feature>
<dbReference type="HOGENOM" id="CLU_100939_1_1_6"/>
<dbReference type="InterPro" id="IPR007410">
    <property type="entry name" value="LpqE-like"/>
</dbReference>
<dbReference type="Proteomes" id="UP000001062">
    <property type="component" value="Chromosome"/>
</dbReference>
<evidence type="ECO:0000313" key="3">
    <source>
        <dbReference type="EMBL" id="ADZ89476.1"/>
    </source>
</evidence>
<evidence type="ECO:0000256" key="2">
    <source>
        <dbReference type="SAM" id="SignalP"/>
    </source>
</evidence>
<dbReference type="InterPro" id="IPR058248">
    <property type="entry name" value="Lxx211020-like"/>
</dbReference>
<dbReference type="PATRIC" id="fig|717774.3.peg.176"/>
<sequence precursor="true">MIRMISRAALLIASVSASFAMAASLNFEHLQVRATPPGASNSGGYMVVENPSNQSHALVAVESDIAKSIELHTHEMKDGVMSMHKVKDIVVPAGGQVVFQPGGYHIMIMGLHHTLKVGDMVHFTMILKNGEKIAVHAPVVAPEDIKQHDNKMHMGSSDSMHKKHMKMDDETEHH</sequence>
<dbReference type="OrthoDB" id="9796962at2"/>
<dbReference type="STRING" id="717774.Marme_0172"/>
<keyword evidence="4" id="KW-1185">Reference proteome</keyword>
<name>F2JW88_MARM1</name>
<dbReference type="PANTHER" id="PTHR36302:SF1">
    <property type="entry name" value="COPPER CHAPERONE PCU(A)C"/>
    <property type="match status" value="1"/>
</dbReference>
<reference evidence="3 4" key="1">
    <citation type="journal article" date="2012" name="Stand. Genomic Sci.">
        <title>Complete genome sequence of the melanogenic marine bacterium Marinomonas mediterranea type strain (MMB-1(T)).</title>
        <authorList>
            <person name="Lucas-Elio P."/>
            <person name="Goodwin L."/>
            <person name="Woyke T."/>
            <person name="Pitluck S."/>
            <person name="Nolan M."/>
            <person name="Kyrpides N.C."/>
            <person name="Detter J.C."/>
            <person name="Copeland A."/>
            <person name="Teshima H."/>
            <person name="Bruce D."/>
            <person name="Detter C."/>
            <person name="Tapia R."/>
            <person name="Han S."/>
            <person name="Land M.L."/>
            <person name="Ivanova N."/>
            <person name="Mikhailova N."/>
            <person name="Johnston A.W."/>
            <person name="Sanchez-Amat A."/>
        </authorList>
    </citation>
    <scope>NUCLEOTIDE SEQUENCE [LARGE SCALE GENOMIC DNA]</scope>
    <source>
        <strain evidence="4">ATCC 700492 / JCM 21426 / NBRC 103028 / MMB-1</strain>
    </source>
</reference>
<evidence type="ECO:0008006" key="5">
    <source>
        <dbReference type="Google" id="ProtNLM"/>
    </source>
</evidence>
<dbReference type="RefSeq" id="WP_013659383.1">
    <property type="nucleotide sequence ID" value="NC_015276.1"/>
</dbReference>
<dbReference type="SUPFAM" id="SSF110087">
    <property type="entry name" value="DR1885-like metal-binding protein"/>
    <property type="match status" value="1"/>
</dbReference>
<dbReference type="InterPro" id="IPR036182">
    <property type="entry name" value="PCuAC_sf"/>
</dbReference>
<evidence type="ECO:0000256" key="1">
    <source>
        <dbReference type="SAM" id="MobiDB-lite"/>
    </source>
</evidence>
<keyword evidence="2" id="KW-0732">Signal</keyword>
<dbReference type="EMBL" id="CP002583">
    <property type="protein sequence ID" value="ADZ89476.1"/>
    <property type="molecule type" value="Genomic_DNA"/>
</dbReference>
<dbReference type="KEGG" id="mme:Marme_0172"/>
<feature type="signal peptide" evidence="2">
    <location>
        <begin position="1"/>
        <end position="22"/>
    </location>
</feature>
<dbReference type="eggNOG" id="COG2847">
    <property type="taxonomic scope" value="Bacteria"/>
</dbReference>
<dbReference type="Pfam" id="PF04314">
    <property type="entry name" value="PCuAC"/>
    <property type="match status" value="1"/>
</dbReference>
<dbReference type="PANTHER" id="PTHR36302">
    <property type="entry name" value="BLR7088 PROTEIN"/>
    <property type="match status" value="1"/>
</dbReference>
<organism evidence="3 4">
    <name type="scientific">Marinomonas mediterranea (strain ATCC 700492 / JCM 21426 / NBRC 103028 / MMB-1)</name>
    <dbReference type="NCBI Taxonomy" id="717774"/>
    <lineage>
        <taxon>Bacteria</taxon>
        <taxon>Pseudomonadati</taxon>
        <taxon>Pseudomonadota</taxon>
        <taxon>Gammaproteobacteria</taxon>
        <taxon>Oceanospirillales</taxon>
        <taxon>Oceanospirillaceae</taxon>
        <taxon>Marinomonas</taxon>
    </lineage>
</organism>